<accession>A0A0M1VVM2</accession>
<evidence type="ECO:0000256" key="2">
    <source>
        <dbReference type="ARBA" id="ARBA00022737"/>
    </source>
</evidence>
<dbReference type="InterPro" id="IPR056734">
    <property type="entry name" value="NANM"/>
</dbReference>
<dbReference type="SUPFAM" id="SSF117281">
    <property type="entry name" value="Kelch motif"/>
    <property type="match status" value="1"/>
</dbReference>
<comment type="caution">
    <text evidence="4">The sequence shown here is derived from an EMBL/GenBank/DDBJ whole genome shotgun (WGS) entry which is preliminary data.</text>
</comment>
<name>A0A0M1VVM2_FUSVC</name>
<feature type="chain" id="PRO_5005625158" evidence="3">
    <location>
        <begin position="21"/>
        <end position="382"/>
    </location>
</feature>
<evidence type="ECO:0000256" key="3">
    <source>
        <dbReference type="SAM" id="SignalP"/>
    </source>
</evidence>
<evidence type="ECO:0000256" key="1">
    <source>
        <dbReference type="ARBA" id="ARBA00022441"/>
    </source>
</evidence>
<keyword evidence="1" id="KW-0880">Kelch repeat</keyword>
<sequence>MIKKIYCLLLLVFLSSFGYANQKTLSIENNRLVWDYAGSLPAQKGFDKNIGTAGLLQGIIGDYIVVGGGANFPEALEKGGKKVTHKDLYLLKDVNGKLKTIEQIQLDYPIAYGASVSVKEENAIYYLGGSPDSEHMRDVLKVTLKNGKLETEIYAKLPLGFENGVAQYKDGKIYYGVGKIENSEGKNVNSNKFYVFDLKTKETKELAEFPGEARQQTVGQILNNKFYVFSGGSNISYVDGYAYDFKTNTWKKVADVVVDNEKILLLGANSIKISENKMLVIGGFNYNLWNEANYHLSNLKDEKLKAYKASYFGAEPQSYNWNRKILIFDATKNSWKSIGEVPFDAPCGAALLLMNNNIYSINGEIKPGVRTERMYKAYIISK</sequence>
<dbReference type="NCBIfam" id="TIGR03548">
    <property type="entry name" value="mutarot_permut"/>
    <property type="match status" value="1"/>
</dbReference>
<dbReference type="eggNOG" id="COG3055">
    <property type="taxonomic scope" value="Bacteria"/>
</dbReference>
<dbReference type="Proteomes" id="UP000004925">
    <property type="component" value="Unassembled WGS sequence"/>
</dbReference>
<dbReference type="Pfam" id="PF24996">
    <property type="entry name" value="NANM"/>
    <property type="match status" value="1"/>
</dbReference>
<reference evidence="4 5" key="1">
    <citation type="submission" date="2011-10" db="EMBL/GenBank/DDBJ databases">
        <title>The Genome Sequence of Fusobacterium sp. 4_1_13.</title>
        <authorList>
            <consortium name="The Broad Institute Genome Sequencing Platform"/>
            <person name="Earl A."/>
            <person name="Ward D."/>
            <person name="Feldgarden M."/>
            <person name="Gevers D."/>
            <person name="Strauss J."/>
            <person name="Ambrose C."/>
            <person name="Allen-Vercoe E."/>
            <person name="Young S.K."/>
            <person name="Zeng Q."/>
            <person name="Gargeya S."/>
            <person name="Fitzgerald M."/>
            <person name="Haas B."/>
            <person name="Abouelleil A."/>
            <person name="Alvarado L."/>
            <person name="Arachchi H.M."/>
            <person name="Berlin A."/>
            <person name="Brown A."/>
            <person name="Chapman S.B."/>
            <person name="Chen Z."/>
            <person name="Dunbar C."/>
            <person name="Freedman E."/>
            <person name="Gearin G."/>
            <person name="Goldberg J."/>
            <person name="Griggs A."/>
            <person name="Gujja S."/>
            <person name="Heiman D."/>
            <person name="Howarth C."/>
            <person name="Larson L."/>
            <person name="Lui A."/>
            <person name="MacDonald P.J."/>
            <person name="Montmayeur A."/>
            <person name="Murphy C."/>
            <person name="Neiman D."/>
            <person name="Pearson M."/>
            <person name="Priest M."/>
            <person name="Roberts A."/>
            <person name="Saif S."/>
            <person name="Shea T."/>
            <person name="Shenoy N."/>
            <person name="Sisk P."/>
            <person name="Stolte C."/>
            <person name="Sykes S."/>
            <person name="Wortman J."/>
            <person name="Nusbaum C."/>
            <person name="Birren B."/>
        </authorList>
    </citation>
    <scope>NUCLEOTIDE SEQUENCE [LARGE SCALE GENOMIC DNA]</scope>
    <source>
        <strain evidence="4 5">4_1_13</strain>
    </source>
</reference>
<dbReference type="RefSeq" id="WP_032843800.1">
    <property type="nucleotide sequence ID" value="NZ_KQ235737.1"/>
</dbReference>
<proteinExistence type="predicted"/>
<evidence type="ECO:0000313" key="5">
    <source>
        <dbReference type="Proteomes" id="UP000004925"/>
    </source>
</evidence>
<dbReference type="InterPro" id="IPR015915">
    <property type="entry name" value="Kelch-typ_b-propeller"/>
</dbReference>
<dbReference type="PANTHER" id="PTHR46344:SF27">
    <property type="entry name" value="KELCH REPEAT SUPERFAMILY PROTEIN"/>
    <property type="match status" value="1"/>
</dbReference>
<protein>
    <submittedName>
        <fullName evidence="4">Cyclically-permuted mutarotase</fullName>
    </submittedName>
</protein>
<keyword evidence="2" id="KW-0677">Repeat</keyword>
<dbReference type="InterPro" id="IPR019937">
    <property type="entry name" value="Cycl-permuted_mutarotase"/>
</dbReference>
<dbReference type="AlphaFoldDB" id="A0A0M1VVM2"/>
<dbReference type="Gene3D" id="2.120.10.80">
    <property type="entry name" value="Kelch-type beta propeller"/>
    <property type="match status" value="1"/>
</dbReference>
<organism evidence="4 5">
    <name type="scientific">Fusobacterium vincentii 4_1_13</name>
    <dbReference type="NCBI Taxonomy" id="469606"/>
    <lineage>
        <taxon>Bacteria</taxon>
        <taxon>Fusobacteriati</taxon>
        <taxon>Fusobacteriota</taxon>
        <taxon>Fusobacteriia</taxon>
        <taxon>Fusobacteriales</taxon>
        <taxon>Fusobacteriaceae</taxon>
        <taxon>Fusobacterium</taxon>
    </lineage>
</organism>
<dbReference type="PANTHER" id="PTHR46344">
    <property type="entry name" value="OS02G0202900 PROTEIN"/>
    <property type="match status" value="1"/>
</dbReference>
<dbReference type="EMBL" id="ACDE02000019">
    <property type="protein sequence ID" value="EEO40438.2"/>
    <property type="molecule type" value="Genomic_DNA"/>
</dbReference>
<feature type="signal peptide" evidence="3">
    <location>
        <begin position="1"/>
        <end position="20"/>
    </location>
</feature>
<evidence type="ECO:0000313" key="4">
    <source>
        <dbReference type="EMBL" id="EEO40438.2"/>
    </source>
</evidence>
<gene>
    <name evidence="4" type="ORF">FSCG_01151</name>
</gene>
<keyword evidence="3" id="KW-0732">Signal</keyword>